<gene>
    <name evidence="3" type="ORF">EM308_12075</name>
</gene>
<protein>
    <recommendedName>
        <fullName evidence="2">Ig-like domain-containing protein</fullName>
    </recommendedName>
</protein>
<dbReference type="Pfam" id="PF19081">
    <property type="entry name" value="Ig_7"/>
    <property type="match status" value="1"/>
</dbReference>
<keyword evidence="4" id="KW-1185">Reference proteome</keyword>
<dbReference type="EMBL" id="CP017479">
    <property type="protein sequence ID" value="AOW10183.1"/>
    <property type="molecule type" value="Genomic_DNA"/>
</dbReference>
<proteinExistence type="predicted"/>
<dbReference type="NCBIfam" id="TIGR04131">
    <property type="entry name" value="Bac_Flav_CTERM"/>
    <property type="match status" value="1"/>
</dbReference>
<feature type="signal peptide" evidence="1">
    <location>
        <begin position="1"/>
        <end position="26"/>
    </location>
</feature>
<dbReference type="KEGG" id="fgl:EM308_12075"/>
<accession>A0AAC9N7C4</accession>
<organism evidence="3 4">
    <name type="scientific">Flavobacterium gilvum</name>
    <dbReference type="NCBI Taxonomy" id="1492737"/>
    <lineage>
        <taxon>Bacteria</taxon>
        <taxon>Pseudomonadati</taxon>
        <taxon>Bacteroidota</taxon>
        <taxon>Flavobacteriia</taxon>
        <taxon>Flavobacteriales</taxon>
        <taxon>Flavobacteriaceae</taxon>
        <taxon>Flavobacterium</taxon>
    </lineage>
</organism>
<dbReference type="AlphaFoldDB" id="A0AAC9N7C4"/>
<evidence type="ECO:0000313" key="3">
    <source>
        <dbReference type="EMBL" id="AOW10183.1"/>
    </source>
</evidence>
<dbReference type="InterPro" id="IPR044023">
    <property type="entry name" value="Ig_7"/>
</dbReference>
<evidence type="ECO:0000259" key="2">
    <source>
        <dbReference type="Pfam" id="PF19081"/>
    </source>
</evidence>
<dbReference type="RefSeq" id="WP_051877848.1">
    <property type="nucleotide sequence ID" value="NZ_CP017479.1"/>
</dbReference>
<reference evidence="3 4" key="1">
    <citation type="submission" date="2016-10" db="EMBL/GenBank/DDBJ databases">
        <title>Flavobacterium gilvum sp. nov., isolated from stream water.</title>
        <authorList>
            <person name="Shin S.-K."/>
            <person name="Cho Y.-J."/>
            <person name="Yi H."/>
        </authorList>
    </citation>
    <scope>NUCLEOTIDE SEQUENCE [LARGE SCALE GENOMIC DNA]</scope>
    <source>
        <strain evidence="3 4">EM1308</strain>
    </source>
</reference>
<sequence>MVKKLHLPVPFFALFILFFCPKSVLAQCAGNDNVMLTVCDIANTSSKTIDLFSQLGGNPTLGGTWRDDDKSGGLNKITGVLNAQQILKSGIYHYTYTVTNVSGCVDNTATVTVTIGGYTGVPAPNSSICSSETSYNLFQVFNGNFPDPQISGTWTDNDGSGGLSPTTGVLNASVAIPDDTYSYTYTIPAIGSCVAPPPSTIYVSIYRSPKPGIPTNLQLCSNQLASYTNLDLNSQLADEDADGIWTEFGTSEINNDTDSFINIQNIYNTRGPGIYAFTYTVKSNNTVCKDLSSTVSITIEKQLDFTGATLTVNSDKCENEIPTATYNAILTQGTQTIPNGSYEVTYSISGIAAPIKTTQFFSGGVLNFPIPSVNFQQVQDYTISIINIKDVNSLGLCNNIIGTIEDVLHIYPIPKINSATLTIAPICQTFDAQVDFSGTSNLTDGSYNIIYNISGGNTATAINAVLNISSGLGTFTIPKNLIPNAGTSTVTITKITNAITGCTNTAALSKSFTINPLPDATNLTATIKNICQGQTANVKLSGLGTLTSISIDYILSGANVSGLQTILLTVTGGEANFIIPINNLQNVGLTSFTITNLANTITGCSSAINNKTDFTVNPIPSIPVANDQKFCTSDNAKVSNLIPQGSQYQWFDSATSTVPLSNTTPLISGNYFVKEVNTTTGCESPLKTITVIINSTPQINNATLAIASICQGYSANVNFSGTSNLTDGNYNILYNLSGNNIATAIPATLNITAGQATFAIAPNLIPNSGNTTITITNITNNLTLCTNTSTLSKSFAVNAIPDTSNMAVTVNNVCLGQAASVTITGLRTLTNVSLTYAVSGANTIASQTIPLVVSNGNTNFSIPATNLQNTGINTLVLTNIMNVGNGCSSVINSLSKNFTVNAIPNSPTASNQKFCETDLATVANLVPNGNQYKWYDTATSTTPLPANKPLTTKNYFVKESNASGCESLATTISVQINTVPIPVLKSNGNQFCGINKPTIFNLSNNTTASSNLTWFDTQSNGTALPNTHLLEEGVTYYGFDYDTTTKCYSSPLSTIVTLTNCSVTPEGLKIPDGFSPNGDGVNDTFQITDIEFSFPNYTLEIFNRYGNVMFKGDNNKPAWDGKNSNSSFISGDAPTGVYFYIINYNKDNLPPKQGQLYLNR</sequence>
<dbReference type="InterPro" id="IPR026341">
    <property type="entry name" value="T9SS_type_B"/>
</dbReference>
<evidence type="ECO:0000256" key="1">
    <source>
        <dbReference type="SAM" id="SignalP"/>
    </source>
</evidence>
<feature type="domain" description="Ig-like" evidence="2">
    <location>
        <begin position="904"/>
        <end position="977"/>
    </location>
</feature>
<feature type="chain" id="PRO_5042038793" description="Ig-like domain-containing protein" evidence="1">
    <location>
        <begin position="27"/>
        <end position="1160"/>
    </location>
</feature>
<evidence type="ECO:0000313" key="4">
    <source>
        <dbReference type="Proteomes" id="UP000175968"/>
    </source>
</evidence>
<keyword evidence="1" id="KW-0732">Signal</keyword>
<dbReference type="Proteomes" id="UP000175968">
    <property type="component" value="Chromosome"/>
</dbReference>
<dbReference type="Pfam" id="PF13585">
    <property type="entry name" value="CHU_C"/>
    <property type="match status" value="1"/>
</dbReference>
<name>A0AAC9N7C4_9FLAO</name>